<dbReference type="AlphaFoldDB" id="A0A1D1XXL7"/>
<organism evidence="4">
    <name type="scientific">Anthurium amnicola</name>
    <dbReference type="NCBI Taxonomy" id="1678845"/>
    <lineage>
        <taxon>Eukaryota</taxon>
        <taxon>Viridiplantae</taxon>
        <taxon>Streptophyta</taxon>
        <taxon>Embryophyta</taxon>
        <taxon>Tracheophyta</taxon>
        <taxon>Spermatophyta</taxon>
        <taxon>Magnoliopsida</taxon>
        <taxon>Liliopsida</taxon>
        <taxon>Araceae</taxon>
        <taxon>Pothoideae</taxon>
        <taxon>Potheae</taxon>
        <taxon>Anthurium</taxon>
    </lineage>
</organism>
<dbReference type="Pfam" id="PF24714">
    <property type="entry name" value="TOR1L1_N"/>
    <property type="match status" value="1"/>
</dbReference>
<accession>A0A1D1XXL7</accession>
<sequence>MSTSSLGSNTLRSLHHSQSKPPKVGGGRGMSSQQAAFELKHRVFQSLNKLGDRDTYQIGVEELEKVVDGLGPEGIAPFLSCITETVAEQKSAVRKECVRMMGTLARFHGSLVTSHLGKMTSSIVKRLKDQDSVVRDACVETVGLLASSLGGCGVGDGGGTFVVLAKPLFEALGEQSRYVQMGAALCLARVIDEASEVPISILPQMLNRIVRLLKNPHFMAKPALVDLIRSIVQAGGASTMQALSSAVNSIQEALKSSEWITRKAAAVALLGIAANAGPLLGALGPFKTSSICSLESCRFDKVKPVRDVAVQALHCWKSLPVSDSPELSEAGSSTKENFSGVDFPDTITANDGGWKETSFRKSGRSNLSGNSTNSTKRSPLAVRKTCPNYVQNRPHSRTNDWHVEISLPKNQTVPRVDAFQEESEGSCVTKSYELRNENANIRRDNKYDYDLLDDKPECSATSDHVSVSFETKHVTVTRGCLEEGDSVNLGRANHRFVTDIDHGRDVCSPWINERKSMDSIVTEINPQDLCGRCLQSANELALIRKQLLSIESRQSSLIDLLQAFTGNSMDVLSALQSKVHSLESAVDKIAQNFAPSGNCISIPSTKLLRKDHSVVSSPRLSTCSPRPSVDMNYRQSSFLSTKSREMSGETAPSRSRSSASVKEGADLWIDSTVNIIRNPVAKGNQKVSGRCPQSADTSAQQNNSEKKSAVWKQIRDFIRAGDVESAYVEAIGSGDDLVLIELMNRTGAVLERLSQDTASKILSTLSAYILDLSYVDFVIPWLQQVVNLGTPKDTGRIHLSRKARRELLSAVQEAAAMDFHDPADRASIEQLAVKLGNVCCEIPCRSLPIAPAIQVKRNMATKA</sequence>
<evidence type="ECO:0000259" key="3">
    <source>
        <dbReference type="Pfam" id="PF24714"/>
    </source>
</evidence>
<feature type="region of interest" description="Disordered" evidence="1">
    <location>
        <begin position="1"/>
        <end position="32"/>
    </location>
</feature>
<feature type="domain" description="TORTIFOLIA1/TORL1-2 C-terminal" evidence="2">
    <location>
        <begin position="710"/>
        <end position="836"/>
    </location>
</feature>
<dbReference type="InterPro" id="IPR011989">
    <property type="entry name" value="ARM-like"/>
</dbReference>
<dbReference type="GO" id="GO:0008017">
    <property type="term" value="F:microtubule binding"/>
    <property type="evidence" value="ECO:0007669"/>
    <property type="project" value="InterPro"/>
</dbReference>
<dbReference type="PANTHER" id="PTHR31355">
    <property type="entry name" value="MICROTUBULE-ASSOCIATED PROTEIN TORTIFOLIA1"/>
    <property type="match status" value="1"/>
</dbReference>
<dbReference type="InterPro" id="IPR057599">
    <property type="entry name" value="TORTIFOLIA1/TORL1-2_C"/>
</dbReference>
<proteinExistence type="predicted"/>
<feature type="region of interest" description="Disordered" evidence="1">
    <location>
        <begin position="683"/>
        <end position="707"/>
    </location>
</feature>
<evidence type="ECO:0000313" key="4">
    <source>
        <dbReference type="EMBL" id="JAT47126.1"/>
    </source>
</evidence>
<name>A0A1D1XXL7_9ARAE</name>
<evidence type="ECO:0000259" key="2">
    <source>
        <dbReference type="Pfam" id="PF24713"/>
    </source>
</evidence>
<dbReference type="GO" id="GO:0005874">
    <property type="term" value="C:microtubule"/>
    <property type="evidence" value="ECO:0007669"/>
    <property type="project" value="InterPro"/>
</dbReference>
<feature type="region of interest" description="Disordered" evidence="1">
    <location>
        <begin position="323"/>
        <end position="380"/>
    </location>
</feature>
<dbReference type="InterPro" id="IPR057600">
    <property type="entry name" value="TORTIFOLIA1/SINE1-2_N"/>
</dbReference>
<reference evidence="4" key="1">
    <citation type="submission" date="2015-07" db="EMBL/GenBank/DDBJ databases">
        <title>Transcriptome Assembly of Anthurium amnicola.</title>
        <authorList>
            <person name="Suzuki J."/>
        </authorList>
    </citation>
    <scope>NUCLEOTIDE SEQUENCE</scope>
</reference>
<feature type="compositionally biased region" description="Polar residues" evidence="1">
    <location>
        <begin position="650"/>
        <end position="659"/>
    </location>
</feature>
<feature type="compositionally biased region" description="Polar residues" evidence="1">
    <location>
        <begin position="694"/>
        <end position="703"/>
    </location>
</feature>
<protein>
    <submittedName>
        <fullName evidence="4">Microtubule-associated protein TORTIFOLIA1</fullName>
    </submittedName>
</protein>
<dbReference type="Pfam" id="PF24713">
    <property type="entry name" value="TOR1L1_C"/>
    <property type="match status" value="1"/>
</dbReference>
<feature type="compositionally biased region" description="Polar residues" evidence="1">
    <location>
        <begin position="1"/>
        <end position="12"/>
    </location>
</feature>
<gene>
    <name evidence="4" type="primary">TOR1_1</name>
    <name evidence="4" type="ORF">g.79948</name>
</gene>
<dbReference type="EMBL" id="GDJX01020810">
    <property type="protein sequence ID" value="JAT47126.1"/>
    <property type="molecule type" value="Transcribed_RNA"/>
</dbReference>
<dbReference type="InterPro" id="IPR016024">
    <property type="entry name" value="ARM-type_fold"/>
</dbReference>
<feature type="region of interest" description="Disordered" evidence="1">
    <location>
        <begin position="638"/>
        <end position="659"/>
    </location>
</feature>
<dbReference type="SUPFAM" id="SSF48371">
    <property type="entry name" value="ARM repeat"/>
    <property type="match status" value="1"/>
</dbReference>
<feature type="compositionally biased region" description="Polar residues" evidence="1">
    <location>
        <begin position="364"/>
        <end position="377"/>
    </location>
</feature>
<feature type="domain" description="TORTIFOLIA1/SINE1-2 N-terminal" evidence="3">
    <location>
        <begin position="37"/>
        <end position="318"/>
    </location>
</feature>
<dbReference type="InterPro" id="IPR033337">
    <property type="entry name" value="TORTIFOLIA1/SINE1-2"/>
</dbReference>
<dbReference type="Gene3D" id="1.25.10.10">
    <property type="entry name" value="Leucine-rich Repeat Variant"/>
    <property type="match status" value="2"/>
</dbReference>
<dbReference type="PANTHER" id="PTHR31355:SF22">
    <property type="entry name" value="TORTIFOLIA1-LIKE PROTEIN 2"/>
    <property type="match status" value="1"/>
</dbReference>
<evidence type="ECO:0000256" key="1">
    <source>
        <dbReference type="SAM" id="MobiDB-lite"/>
    </source>
</evidence>